<evidence type="ECO:0000256" key="9">
    <source>
        <dbReference type="PIRSR" id="PIRSR001589-2"/>
    </source>
</evidence>
<dbReference type="InterPro" id="IPR017932">
    <property type="entry name" value="GATase_2_dom"/>
</dbReference>
<evidence type="ECO:0000313" key="12">
    <source>
        <dbReference type="Proteomes" id="UP000628736"/>
    </source>
</evidence>
<feature type="binding site" evidence="9">
    <location>
        <position position="103"/>
    </location>
    <ligand>
        <name>L-glutamine</name>
        <dbReference type="ChEBI" id="CHEBI:58359"/>
    </ligand>
</feature>
<evidence type="ECO:0000256" key="8">
    <source>
        <dbReference type="ARBA" id="ARBA00048741"/>
    </source>
</evidence>
<sequence>MSGICGSCDFFRDGGTLARREEAHQMGEGLTCPQPVERGLWQSRHCVLVHRRPAGLAPQARQPMVRGWEGAEYALVWDGALTNGPELRRELAEAGFPLDSHDDTETLLAACILWGVETPRRLRGSFAYAFWDGGSRRLLCCRDRLGGRSLFWTWVDGTFLFASQQRALFCFPGLAPRLSQDGLRQLLSLAPVPPPGIEMFEGIHLLPPASLLIFSPDGVSVHPYWALESRPHPDDYPTTAARVRQLADEAVRRELAGPPALGSFLSGSLSSSFVTAAAALAYTEDGRPPLDTWSLQRNGESSVRQVADAFHTRHRALECPLPSLVNCMEEEGEILEFPAMALSDAGLFFLCLQVSGTCHTVLTGTGGGCILGGSLWPEGEGGTFLPLPRSTALPLGRQIFDPGLWHSSGVEEHGRDHLSRLLDRCPTLDGESPRETQRRRESWLAFNWLLPALLARNERLGRASGLDLRSPLCDHLLVEYAWNIPWSMKTANGRPLQLLRDGTEDLLPQAVRDQAVLPRILAAESLYGQLVRARLARLLDDTNAPIRPLAEERALRRLLMEDGVAPVGSSIPKAHVMAYLVQLNRWMEAFHLSV</sequence>
<dbReference type="RefSeq" id="WP_186852354.1">
    <property type="nucleotide sequence ID" value="NZ_JACOPO010000002.1"/>
</dbReference>
<reference evidence="11" key="1">
    <citation type="submission" date="2020-08" db="EMBL/GenBank/DDBJ databases">
        <title>Genome public.</title>
        <authorList>
            <person name="Liu C."/>
            <person name="Sun Q."/>
        </authorList>
    </citation>
    <scope>NUCLEOTIDE SEQUENCE</scope>
    <source>
        <strain evidence="11">NSJ-23</strain>
    </source>
</reference>
<name>A0A8J6J7U9_9FIRM</name>
<dbReference type="Pfam" id="PF00733">
    <property type="entry name" value="Asn_synthase"/>
    <property type="match status" value="1"/>
</dbReference>
<evidence type="ECO:0000256" key="5">
    <source>
        <dbReference type="ARBA" id="ARBA00022840"/>
    </source>
</evidence>
<dbReference type="PANTHER" id="PTHR43284:SF1">
    <property type="entry name" value="ASPARAGINE SYNTHETASE"/>
    <property type="match status" value="1"/>
</dbReference>
<proteinExistence type="inferred from homology"/>
<dbReference type="AlphaFoldDB" id="A0A8J6J7U9"/>
<evidence type="ECO:0000313" key="11">
    <source>
        <dbReference type="EMBL" id="MBC5722100.1"/>
    </source>
</evidence>
<organism evidence="11 12">
    <name type="scientific">Flintibacter hominis</name>
    <dbReference type="NCBI Taxonomy" id="2763048"/>
    <lineage>
        <taxon>Bacteria</taxon>
        <taxon>Bacillati</taxon>
        <taxon>Bacillota</taxon>
        <taxon>Clostridia</taxon>
        <taxon>Eubacteriales</taxon>
        <taxon>Flintibacter</taxon>
    </lineage>
</organism>
<protein>
    <recommendedName>
        <fullName evidence="3">asparagine synthase (glutamine-hydrolyzing)</fullName>
        <ecNumber evidence="3">6.3.5.4</ecNumber>
    </recommendedName>
</protein>
<evidence type="ECO:0000256" key="2">
    <source>
        <dbReference type="ARBA" id="ARBA00005752"/>
    </source>
</evidence>
<dbReference type="GO" id="GO:0004066">
    <property type="term" value="F:asparagine synthase (glutamine-hydrolyzing) activity"/>
    <property type="evidence" value="ECO:0007669"/>
    <property type="project" value="UniProtKB-EC"/>
</dbReference>
<dbReference type="PIRSF" id="PIRSF001589">
    <property type="entry name" value="Asn_synthetase_glu-h"/>
    <property type="match status" value="1"/>
</dbReference>
<dbReference type="SUPFAM" id="SSF52402">
    <property type="entry name" value="Adenine nucleotide alpha hydrolases-like"/>
    <property type="match status" value="1"/>
</dbReference>
<accession>A0A8J6J7U9</accession>
<dbReference type="InterPro" id="IPR014729">
    <property type="entry name" value="Rossmann-like_a/b/a_fold"/>
</dbReference>
<dbReference type="Gene3D" id="3.60.20.10">
    <property type="entry name" value="Glutamine Phosphoribosylpyrophosphate, subunit 1, domain 1"/>
    <property type="match status" value="1"/>
</dbReference>
<dbReference type="PROSITE" id="PS51278">
    <property type="entry name" value="GATASE_TYPE_2"/>
    <property type="match status" value="1"/>
</dbReference>
<dbReference type="EC" id="6.3.5.4" evidence="3"/>
<evidence type="ECO:0000256" key="3">
    <source>
        <dbReference type="ARBA" id="ARBA00012737"/>
    </source>
</evidence>
<evidence type="ECO:0000256" key="4">
    <source>
        <dbReference type="ARBA" id="ARBA00022741"/>
    </source>
</evidence>
<dbReference type="InterPro" id="IPR033738">
    <property type="entry name" value="AsnB_N"/>
</dbReference>
<dbReference type="EMBL" id="JACOPO010000002">
    <property type="protein sequence ID" value="MBC5722100.1"/>
    <property type="molecule type" value="Genomic_DNA"/>
</dbReference>
<dbReference type="InterPro" id="IPR029055">
    <property type="entry name" value="Ntn_hydrolases_N"/>
</dbReference>
<keyword evidence="6" id="KW-0028">Amino-acid biosynthesis</keyword>
<dbReference type="Pfam" id="PF13537">
    <property type="entry name" value="GATase_7"/>
    <property type="match status" value="1"/>
</dbReference>
<dbReference type="SUPFAM" id="SSF56235">
    <property type="entry name" value="N-terminal nucleophile aminohydrolases (Ntn hydrolases)"/>
    <property type="match status" value="1"/>
</dbReference>
<dbReference type="Gene3D" id="3.40.50.620">
    <property type="entry name" value="HUPs"/>
    <property type="match status" value="1"/>
</dbReference>
<keyword evidence="12" id="KW-1185">Reference proteome</keyword>
<dbReference type="InterPro" id="IPR051786">
    <property type="entry name" value="ASN_synthetase/amidase"/>
</dbReference>
<comment type="caution">
    <text evidence="11">The sequence shown here is derived from an EMBL/GenBank/DDBJ whole genome shotgun (WGS) entry which is preliminary data.</text>
</comment>
<feature type="domain" description="Glutamine amidotransferase type-2" evidence="10">
    <location>
        <begin position="5"/>
        <end position="217"/>
    </location>
</feature>
<keyword evidence="5 9" id="KW-0067">ATP-binding</keyword>
<dbReference type="PANTHER" id="PTHR43284">
    <property type="entry name" value="ASPARAGINE SYNTHETASE (GLUTAMINE-HYDROLYZING)"/>
    <property type="match status" value="1"/>
</dbReference>
<evidence type="ECO:0000256" key="7">
    <source>
        <dbReference type="ARBA" id="ARBA00022962"/>
    </source>
</evidence>
<gene>
    <name evidence="11" type="ORF">H8S11_04630</name>
</gene>
<comment type="pathway">
    <text evidence="1">Amino-acid biosynthesis; L-asparagine biosynthesis; L-asparagine from L-aspartate (L-Gln route): step 1/1.</text>
</comment>
<keyword evidence="7" id="KW-0315">Glutamine amidotransferase</keyword>
<evidence type="ECO:0000256" key="1">
    <source>
        <dbReference type="ARBA" id="ARBA00005187"/>
    </source>
</evidence>
<keyword evidence="6" id="KW-0061">Asparagine biosynthesis</keyword>
<comment type="similarity">
    <text evidence="2">Belongs to the asparagine synthetase family.</text>
</comment>
<dbReference type="GO" id="GO:0006529">
    <property type="term" value="P:asparagine biosynthetic process"/>
    <property type="evidence" value="ECO:0007669"/>
    <property type="project" value="UniProtKB-KW"/>
</dbReference>
<comment type="catalytic activity">
    <reaction evidence="8">
        <text>L-aspartate + L-glutamine + ATP + H2O = L-asparagine + L-glutamate + AMP + diphosphate + H(+)</text>
        <dbReference type="Rhea" id="RHEA:12228"/>
        <dbReference type="ChEBI" id="CHEBI:15377"/>
        <dbReference type="ChEBI" id="CHEBI:15378"/>
        <dbReference type="ChEBI" id="CHEBI:29985"/>
        <dbReference type="ChEBI" id="CHEBI:29991"/>
        <dbReference type="ChEBI" id="CHEBI:30616"/>
        <dbReference type="ChEBI" id="CHEBI:33019"/>
        <dbReference type="ChEBI" id="CHEBI:58048"/>
        <dbReference type="ChEBI" id="CHEBI:58359"/>
        <dbReference type="ChEBI" id="CHEBI:456215"/>
        <dbReference type="EC" id="6.3.5.4"/>
    </reaction>
</comment>
<keyword evidence="4 9" id="KW-0547">Nucleotide-binding</keyword>
<evidence type="ECO:0000256" key="6">
    <source>
        <dbReference type="ARBA" id="ARBA00022888"/>
    </source>
</evidence>
<dbReference type="Proteomes" id="UP000628736">
    <property type="component" value="Unassembled WGS sequence"/>
</dbReference>
<dbReference type="InterPro" id="IPR001962">
    <property type="entry name" value="Asn_synthase"/>
</dbReference>
<evidence type="ECO:0000259" key="10">
    <source>
        <dbReference type="PROSITE" id="PS51278"/>
    </source>
</evidence>
<dbReference type="GO" id="GO:0005524">
    <property type="term" value="F:ATP binding"/>
    <property type="evidence" value="ECO:0007669"/>
    <property type="project" value="UniProtKB-KW"/>
</dbReference>
<dbReference type="CDD" id="cd00712">
    <property type="entry name" value="AsnB"/>
    <property type="match status" value="1"/>
</dbReference>
<dbReference type="InterPro" id="IPR006426">
    <property type="entry name" value="Asn_synth_AEB"/>
</dbReference>